<accession>A0A9W4IVM7</accession>
<protein>
    <recommendedName>
        <fullName evidence="4">Spherulation-specific family 4</fullName>
    </recommendedName>
</protein>
<proteinExistence type="predicted"/>
<comment type="caution">
    <text evidence="2">The sequence shown here is derived from an EMBL/GenBank/DDBJ whole genome shotgun (WGS) entry which is preliminary data.</text>
</comment>
<sequence>MFHILSFMCAMLALASTAQSTGVIVPLYAWPGTDAWTTVYESVAAHPSVPFYLIINPDTGPGITEYPDDPYITGISKLNSYPNAHVLGYTYTNHGTRAKADVEKDIAAYAKWTNYAGKDISLAGIFFDLTSNGEDQSKLGYFQELSSTTKESGLNMVVFNPGAKILADVADWFAAADFIVEYENTYANWMALAPTEHLSKQGNDAKKAIILNQTPVDASINTVVKLAKNMGLGAIYLTYDENYMGLSSVSKVAVAVSQRRKVKRKGHTSH</sequence>
<dbReference type="EMBL" id="CAJVPD010000199">
    <property type="protein sequence ID" value="CAG8364888.1"/>
    <property type="molecule type" value="Genomic_DNA"/>
</dbReference>
<reference evidence="2" key="1">
    <citation type="submission" date="2021-07" db="EMBL/GenBank/DDBJ databases">
        <authorList>
            <person name="Branca A.L. A."/>
        </authorList>
    </citation>
    <scope>NUCLEOTIDE SEQUENCE</scope>
</reference>
<dbReference type="Proteomes" id="UP001152592">
    <property type="component" value="Unassembled WGS sequence"/>
</dbReference>
<dbReference type="OrthoDB" id="3556886at2759"/>
<dbReference type="PANTHER" id="PTHR35040">
    <property type="match status" value="1"/>
</dbReference>
<dbReference type="PANTHER" id="PTHR35040:SF9">
    <property type="entry name" value="4-LIKE CELL SURFACE PROTEIN, PUTATIVE (AFU_ORTHOLOGUE AFUA_4G14080)-RELATED"/>
    <property type="match status" value="1"/>
</dbReference>
<name>A0A9W4IVM7_9EURO</name>
<feature type="signal peptide" evidence="1">
    <location>
        <begin position="1"/>
        <end position="20"/>
    </location>
</feature>
<evidence type="ECO:0000256" key="1">
    <source>
        <dbReference type="SAM" id="SignalP"/>
    </source>
</evidence>
<gene>
    <name evidence="2" type="ORF">PSALAMII_LOCUS4012</name>
</gene>
<keyword evidence="1" id="KW-0732">Signal</keyword>
<evidence type="ECO:0008006" key="4">
    <source>
        <dbReference type="Google" id="ProtNLM"/>
    </source>
</evidence>
<evidence type="ECO:0000313" key="2">
    <source>
        <dbReference type="EMBL" id="CAG8364888.1"/>
    </source>
</evidence>
<dbReference type="AlphaFoldDB" id="A0A9W4IVM7"/>
<evidence type="ECO:0000313" key="3">
    <source>
        <dbReference type="Proteomes" id="UP001152592"/>
    </source>
</evidence>
<feature type="chain" id="PRO_5040966615" description="Spherulation-specific family 4" evidence="1">
    <location>
        <begin position="21"/>
        <end position="270"/>
    </location>
</feature>
<organism evidence="2 3">
    <name type="scientific">Penicillium salamii</name>
    <dbReference type="NCBI Taxonomy" id="1612424"/>
    <lineage>
        <taxon>Eukaryota</taxon>
        <taxon>Fungi</taxon>
        <taxon>Dikarya</taxon>
        <taxon>Ascomycota</taxon>
        <taxon>Pezizomycotina</taxon>
        <taxon>Eurotiomycetes</taxon>
        <taxon>Eurotiomycetidae</taxon>
        <taxon>Eurotiales</taxon>
        <taxon>Aspergillaceae</taxon>
        <taxon>Penicillium</taxon>
    </lineage>
</organism>
<dbReference type="InterPro" id="IPR021986">
    <property type="entry name" value="Spherulin4"/>
</dbReference>
<dbReference type="Pfam" id="PF12138">
    <property type="entry name" value="Spherulin4"/>
    <property type="match status" value="1"/>
</dbReference>